<accession>A0A6A6DH69</accession>
<dbReference type="Proteomes" id="UP000800200">
    <property type="component" value="Unassembled WGS sequence"/>
</dbReference>
<protein>
    <recommendedName>
        <fullName evidence="4">CCHC-type domain-containing protein</fullName>
    </recommendedName>
</protein>
<reference evidence="2" key="1">
    <citation type="journal article" date="2020" name="Stud. Mycol.">
        <title>101 Dothideomycetes genomes: a test case for predicting lifestyles and emergence of pathogens.</title>
        <authorList>
            <person name="Haridas S."/>
            <person name="Albert R."/>
            <person name="Binder M."/>
            <person name="Bloem J."/>
            <person name="Labutti K."/>
            <person name="Salamov A."/>
            <person name="Andreopoulos B."/>
            <person name="Baker S."/>
            <person name="Barry K."/>
            <person name="Bills G."/>
            <person name="Bluhm B."/>
            <person name="Cannon C."/>
            <person name="Castanera R."/>
            <person name="Culley D."/>
            <person name="Daum C."/>
            <person name="Ezra D."/>
            <person name="Gonzalez J."/>
            <person name="Henrissat B."/>
            <person name="Kuo A."/>
            <person name="Liang C."/>
            <person name="Lipzen A."/>
            <person name="Lutzoni F."/>
            <person name="Magnuson J."/>
            <person name="Mondo S."/>
            <person name="Nolan M."/>
            <person name="Ohm R."/>
            <person name="Pangilinan J."/>
            <person name="Park H.-J."/>
            <person name="Ramirez L."/>
            <person name="Alfaro M."/>
            <person name="Sun H."/>
            <person name="Tritt A."/>
            <person name="Yoshinaga Y."/>
            <person name="Zwiers L.-H."/>
            <person name="Turgeon B."/>
            <person name="Goodwin S."/>
            <person name="Spatafora J."/>
            <person name="Crous P."/>
            <person name="Grigoriev I."/>
        </authorList>
    </citation>
    <scope>NUCLEOTIDE SEQUENCE</scope>
    <source>
        <strain evidence="2">CBS 207.26</strain>
    </source>
</reference>
<dbReference type="GO" id="GO:0008270">
    <property type="term" value="F:zinc ion binding"/>
    <property type="evidence" value="ECO:0007669"/>
    <property type="project" value="InterPro"/>
</dbReference>
<evidence type="ECO:0000313" key="3">
    <source>
        <dbReference type="Proteomes" id="UP000800200"/>
    </source>
</evidence>
<evidence type="ECO:0008006" key="4">
    <source>
        <dbReference type="Google" id="ProtNLM"/>
    </source>
</evidence>
<organism evidence="2 3">
    <name type="scientific">Zopfia rhizophila CBS 207.26</name>
    <dbReference type="NCBI Taxonomy" id="1314779"/>
    <lineage>
        <taxon>Eukaryota</taxon>
        <taxon>Fungi</taxon>
        <taxon>Dikarya</taxon>
        <taxon>Ascomycota</taxon>
        <taxon>Pezizomycotina</taxon>
        <taxon>Dothideomycetes</taxon>
        <taxon>Dothideomycetes incertae sedis</taxon>
        <taxon>Zopfiaceae</taxon>
        <taxon>Zopfia</taxon>
    </lineage>
</organism>
<evidence type="ECO:0000256" key="1">
    <source>
        <dbReference type="SAM" id="MobiDB-lite"/>
    </source>
</evidence>
<dbReference type="InterPro" id="IPR036875">
    <property type="entry name" value="Znf_CCHC_sf"/>
</dbReference>
<feature type="compositionally biased region" description="Polar residues" evidence="1">
    <location>
        <begin position="23"/>
        <end position="37"/>
    </location>
</feature>
<gene>
    <name evidence="2" type="ORF">K469DRAFT_733153</name>
</gene>
<dbReference type="OrthoDB" id="3261222at2759"/>
<dbReference type="AlphaFoldDB" id="A0A6A6DH69"/>
<sequence>MRLSASRTKEANSIPRQRKTPRTKTGNPTRSNATIGQAASHKHHSLIDTFHCTVDISRADNKGDRISASTVRAAVEKEICIIDDYSKWRCRVVTVDQKNLNRIKIACRNEVEYQLVKSVTEMKIRAGIQVLRDKLYPIRVNGIKRTAVLDENNEVRAGAVETFSEENKTTAYRLMVIYLTKKSDAGRFITEGYFHTRGESGTTRAFEYRPRPEQCYNCQEISHKAFQYKNAQRCARCAKGGHYHKGCTKVVLKCIPCGGPYESFSRNY</sequence>
<keyword evidence="3" id="KW-1185">Reference proteome</keyword>
<dbReference type="SUPFAM" id="SSF57756">
    <property type="entry name" value="Retrovirus zinc finger-like domains"/>
    <property type="match status" value="1"/>
</dbReference>
<dbReference type="GO" id="GO:0003676">
    <property type="term" value="F:nucleic acid binding"/>
    <property type="evidence" value="ECO:0007669"/>
    <property type="project" value="InterPro"/>
</dbReference>
<proteinExistence type="predicted"/>
<name>A0A6A6DH69_9PEZI</name>
<feature type="region of interest" description="Disordered" evidence="1">
    <location>
        <begin position="1"/>
        <end position="39"/>
    </location>
</feature>
<dbReference type="EMBL" id="ML994698">
    <property type="protein sequence ID" value="KAF2176936.1"/>
    <property type="molecule type" value="Genomic_DNA"/>
</dbReference>
<evidence type="ECO:0000313" key="2">
    <source>
        <dbReference type="EMBL" id="KAF2176936.1"/>
    </source>
</evidence>